<sequence length="311" mass="35916">MKYYLARYVYIILFNLFYCNYCYPIECLSNSSKQIKFDLEVKTDDQYNITTIKMDSSNPEAYADKVFYLEKKDDIKESFALWHSINLNVDLGTEFFVDSLIDELFIKVSGVKDQVAISVPDIENKIITETTETSGCNYYQDDVSHGLWKISGNAKSLQVYIKSTVELEAEAYILDPKGRHSFGKEPQKIGDPFYSISGEFEIYNDNIKLEANKVRLLKSNKNDTKTIVESTLPLCDSAVKSREELFIILIDPQKFPKKAFACQDISSKEGLSEKLFIHLRLTESISYQKGYILEIEGMINQREKFKRQVEI</sequence>
<dbReference type="RefSeq" id="WP_215818935.1">
    <property type="nucleotide sequence ID" value="NZ_JAGSOY010000011.1"/>
</dbReference>
<organism evidence="1 2">
    <name type="scientific">Zooshikella harenae</name>
    <dbReference type="NCBI Taxonomy" id="2827238"/>
    <lineage>
        <taxon>Bacteria</taxon>
        <taxon>Pseudomonadati</taxon>
        <taxon>Pseudomonadota</taxon>
        <taxon>Gammaproteobacteria</taxon>
        <taxon>Oceanospirillales</taxon>
        <taxon>Zooshikellaceae</taxon>
        <taxon>Zooshikella</taxon>
    </lineage>
</organism>
<dbReference type="EMBL" id="JAGSOY010000011">
    <property type="protein sequence ID" value="MBU2710768.1"/>
    <property type="molecule type" value="Genomic_DNA"/>
</dbReference>
<protein>
    <submittedName>
        <fullName evidence="1">Uncharacterized protein</fullName>
    </submittedName>
</protein>
<gene>
    <name evidence="1" type="ORF">KCG35_06835</name>
</gene>
<comment type="caution">
    <text evidence="1">The sequence shown here is derived from an EMBL/GenBank/DDBJ whole genome shotgun (WGS) entry which is preliminary data.</text>
</comment>
<evidence type="ECO:0000313" key="1">
    <source>
        <dbReference type="EMBL" id="MBU2710768.1"/>
    </source>
</evidence>
<reference evidence="1 2" key="1">
    <citation type="submission" date="2021-04" db="EMBL/GenBank/DDBJ databases">
        <authorList>
            <person name="Pira H."/>
            <person name="Risdian C."/>
            <person name="Wink J."/>
        </authorList>
    </citation>
    <scope>NUCLEOTIDE SEQUENCE [LARGE SCALE GENOMIC DNA]</scope>
    <source>
        <strain evidence="1 2">WH53</strain>
    </source>
</reference>
<proteinExistence type="predicted"/>
<dbReference type="Proteomes" id="UP000690515">
    <property type="component" value="Unassembled WGS sequence"/>
</dbReference>
<keyword evidence="2" id="KW-1185">Reference proteome</keyword>
<name>A0ABS5Z9N5_9GAMM</name>
<evidence type="ECO:0000313" key="2">
    <source>
        <dbReference type="Proteomes" id="UP000690515"/>
    </source>
</evidence>
<accession>A0ABS5Z9N5</accession>